<evidence type="ECO:0000313" key="2">
    <source>
        <dbReference type="Proteomes" id="UP000198282"/>
    </source>
</evidence>
<protein>
    <recommendedName>
        <fullName evidence="3">Protein phosphatase 2C</fullName>
    </recommendedName>
</protein>
<dbReference type="RefSeq" id="WP_089211083.1">
    <property type="nucleotide sequence ID" value="NZ_FZOD01000042.1"/>
</dbReference>
<keyword evidence="2" id="KW-1185">Reference proteome</keyword>
<accession>A0A239MMV7</accession>
<proteinExistence type="predicted"/>
<dbReference type="InterPro" id="IPR036457">
    <property type="entry name" value="PPM-type-like_dom_sf"/>
</dbReference>
<dbReference type="OrthoDB" id="508128at2"/>
<evidence type="ECO:0008006" key="3">
    <source>
        <dbReference type="Google" id="ProtNLM"/>
    </source>
</evidence>
<dbReference type="Proteomes" id="UP000198282">
    <property type="component" value="Unassembled WGS sequence"/>
</dbReference>
<dbReference type="EMBL" id="FZOD01000042">
    <property type="protein sequence ID" value="SNT43179.1"/>
    <property type="molecule type" value="Genomic_DNA"/>
</dbReference>
<gene>
    <name evidence="1" type="ORF">SAMN05216276_104273</name>
</gene>
<evidence type="ECO:0000313" key="1">
    <source>
        <dbReference type="EMBL" id="SNT43179.1"/>
    </source>
</evidence>
<dbReference type="Gene3D" id="3.60.40.10">
    <property type="entry name" value="PPM-type phosphatase domain"/>
    <property type="match status" value="1"/>
</dbReference>
<organism evidence="1 2">
    <name type="scientific">Streptosporangium subroseum</name>
    <dbReference type="NCBI Taxonomy" id="106412"/>
    <lineage>
        <taxon>Bacteria</taxon>
        <taxon>Bacillati</taxon>
        <taxon>Actinomycetota</taxon>
        <taxon>Actinomycetes</taxon>
        <taxon>Streptosporangiales</taxon>
        <taxon>Streptosporangiaceae</taxon>
        <taxon>Streptosporangium</taxon>
    </lineage>
</organism>
<reference evidence="1 2" key="1">
    <citation type="submission" date="2017-06" db="EMBL/GenBank/DDBJ databases">
        <authorList>
            <person name="Kim H.J."/>
            <person name="Triplett B.A."/>
        </authorList>
    </citation>
    <scope>NUCLEOTIDE SEQUENCE [LARGE SCALE GENOMIC DNA]</scope>
    <source>
        <strain evidence="1 2">CGMCC 4.2132</strain>
    </source>
</reference>
<dbReference type="AlphaFoldDB" id="A0A239MMV7"/>
<name>A0A239MMV7_9ACTN</name>
<sequence length="284" mass="30235">MSGWVVAEQAQVPKRAGRGEDRLVVVRDDRGIRCVGIVDGATDTSGRTYEGLSGGALAAECVAASLRDLAADTGPVAAVSAVTAGLARLRRDWGIAEDDPLAPSAVAAVLLPRQRLVWRVGDVHVALGRAGGWEHHRGDKAIDRVLAGARAAYLHRLLAKGHSAADLARKDMGRALVLPVLKRQSLLANREEAGPLGFGVLNGRHVPDRFVEVFPLDEEVLEVTLASDGYLSEAERLGQAEDELATSLRADPMRIGEHPSTKGLAPGAISFDDRTYIRVRRSAG</sequence>